<reference evidence="2" key="1">
    <citation type="journal article" date="2019" name="Int. J. Syst. Evol. Microbiol.">
        <title>The Global Catalogue of Microorganisms (GCM) 10K type strain sequencing project: providing services to taxonomists for standard genome sequencing and annotation.</title>
        <authorList>
            <consortium name="The Broad Institute Genomics Platform"/>
            <consortium name="The Broad Institute Genome Sequencing Center for Infectious Disease"/>
            <person name="Wu L."/>
            <person name="Ma J."/>
        </authorList>
    </citation>
    <scope>NUCLEOTIDE SEQUENCE [LARGE SCALE GENOMIC DNA]</scope>
    <source>
        <strain evidence="2">CGMCC 4.7317</strain>
    </source>
</reference>
<dbReference type="RefSeq" id="WP_386765894.1">
    <property type="nucleotide sequence ID" value="NZ_JBHSTI010000008.1"/>
</dbReference>
<organism evidence="1 2">
    <name type="scientific">Longivirga aurantiaca</name>
    <dbReference type="NCBI Taxonomy" id="1837743"/>
    <lineage>
        <taxon>Bacteria</taxon>
        <taxon>Bacillati</taxon>
        <taxon>Actinomycetota</taxon>
        <taxon>Actinomycetes</taxon>
        <taxon>Sporichthyales</taxon>
        <taxon>Sporichthyaceae</taxon>
        <taxon>Longivirga</taxon>
    </lineage>
</organism>
<sequence length="276" mass="30106">MTDMTDPEIQRAHDALVPYVEPEGLGRPEGRSVRQRPNTSVIESYLIQQHTWRTEVGNVVTRASVERPLTPEEIEAAAPADHWLVTAWNPLGNRRSLSENERLNERLRSELAEQGASIEGVAATTPPDRSWVEDALVVTGIREEAILEIARDYWQPAITALSPTTLTIVPTGILPGLRGGIALREDVASPPTCPMRIDDEPDALCTMRGGPWVSASIHAALLWKVHRGLLLSRLGCVPCADGSRPTLGPLAKTGGPIAIRPGDLDLASRYGGYVWR</sequence>
<proteinExistence type="predicted"/>
<comment type="caution">
    <text evidence="1">The sequence shown here is derived from an EMBL/GenBank/DDBJ whole genome shotgun (WGS) entry which is preliminary data.</text>
</comment>
<gene>
    <name evidence="1" type="ORF">ACFQGU_09135</name>
</gene>
<evidence type="ECO:0000313" key="2">
    <source>
        <dbReference type="Proteomes" id="UP001596138"/>
    </source>
</evidence>
<evidence type="ECO:0000313" key="1">
    <source>
        <dbReference type="EMBL" id="MFC6238042.1"/>
    </source>
</evidence>
<dbReference type="Proteomes" id="UP001596138">
    <property type="component" value="Unassembled WGS sequence"/>
</dbReference>
<accession>A0ABW1T2G7</accession>
<dbReference type="EMBL" id="JBHSTI010000008">
    <property type="protein sequence ID" value="MFC6238042.1"/>
    <property type="molecule type" value="Genomic_DNA"/>
</dbReference>
<keyword evidence="2" id="KW-1185">Reference proteome</keyword>
<name>A0ABW1T2G7_9ACTN</name>
<dbReference type="Pfam" id="PF11697">
    <property type="entry name" value="DUF3293"/>
    <property type="match status" value="1"/>
</dbReference>
<protein>
    <submittedName>
        <fullName evidence="1">DUF3293 domain-containing protein</fullName>
    </submittedName>
</protein>
<dbReference type="InterPro" id="IPR021710">
    <property type="entry name" value="DUF3293"/>
</dbReference>